<evidence type="ECO:0000313" key="1">
    <source>
        <dbReference type="EMBL" id="CAG7829587.1"/>
    </source>
</evidence>
<evidence type="ECO:0000313" key="2">
    <source>
        <dbReference type="Proteomes" id="UP000708208"/>
    </source>
</evidence>
<reference evidence="1" key="1">
    <citation type="submission" date="2021-06" db="EMBL/GenBank/DDBJ databases">
        <authorList>
            <person name="Hodson N. C."/>
            <person name="Mongue J. A."/>
            <person name="Jaron S. K."/>
        </authorList>
    </citation>
    <scope>NUCLEOTIDE SEQUENCE</scope>
</reference>
<name>A0A8J2PVD8_9HEXA</name>
<sequence length="300" mass="34381">MQYEVHGYHWSNSRATLHPFHVSWYDHGTETVKFKTNMVISDSLKHDTDHFDTFRAKVIHNKSEACFEKITKVYISDGVGSQYKNCKNVCHIFNRFNDIGLLVEWIYTATTHGKSVRFRLRRGQEDSKNFAAMSHSQARNYYKTYVLFSSEDVKQSMPNILARNEKALKVIGTQKLHSIKVVGTAFSNDGEYIDLNYVKPSIEQTPASLGFTVGEFVGVKSVTSNNFWKDCRRVRFLLEIADGVISLLNSLLSKNPGRIIYFINSTVYEDHTLPTALASKKLPGHQTRFLELLFAEYNSL</sequence>
<comment type="caution">
    <text evidence="1">The sequence shown here is derived from an EMBL/GenBank/DDBJ whole genome shotgun (WGS) entry which is preliminary data.</text>
</comment>
<organism evidence="1 2">
    <name type="scientific">Allacma fusca</name>
    <dbReference type="NCBI Taxonomy" id="39272"/>
    <lineage>
        <taxon>Eukaryota</taxon>
        <taxon>Metazoa</taxon>
        <taxon>Ecdysozoa</taxon>
        <taxon>Arthropoda</taxon>
        <taxon>Hexapoda</taxon>
        <taxon>Collembola</taxon>
        <taxon>Symphypleona</taxon>
        <taxon>Sminthuridae</taxon>
        <taxon>Allacma</taxon>
    </lineage>
</organism>
<accession>A0A8J2PVD8</accession>
<dbReference type="OrthoDB" id="10043418at2759"/>
<dbReference type="PANTHER" id="PTHR46601">
    <property type="entry name" value="ULP_PROTEASE DOMAIN-CONTAINING PROTEIN"/>
    <property type="match status" value="1"/>
</dbReference>
<proteinExistence type="predicted"/>
<protein>
    <submittedName>
        <fullName evidence="1">Uncharacterized protein</fullName>
    </submittedName>
</protein>
<gene>
    <name evidence="1" type="ORF">AFUS01_LOCUS39446</name>
</gene>
<dbReference type="PANTHER" id="PTHR46601:SF1">
    <property type="entry name" value="ADF-H DOMAIN-CONTAINING PROTEIN"/>
    <property type="match status" value="1"/>
</dbReference>
<dbReference type="EMBL" id="CAJVCH010552160">
    <property type="protein sequence ID" value="CAG7829587.1"/>
    <property type="molecule type" value="Genomic_DNA"/>
</dbReference>
<keyword evidence="2" id="KW-1185">Reference proteome</keyword>
<dbReference type="Proteomes" id="UP000708208">
    <property type="component" value="Unassembled WGS sequence"/>
</dbReference>
<dbReference type="AlphaFoldDB" id="A0A8J2PVD8"/>